<dbReference type="EMBL" id="CAWYQH010000024">
    <property type="protein sequence ID" value="CAK8676105.1"/>
    <property type="molecule type" value="Genomic_DNA"/>
</dbReference>
<comment type="caution">
    <text evidence="2">The sequence shown here is derived from an EMBL/GenBank/DDBJ whole genome shotgun (WGS) entry which is preliminary data.</text>
</comment>
<keyword evidence="3" id="KW-1185">Reference proteome</keyword>
<sequence length="369" mass="42087">MFSNKTECKNTGKYNFRISSHFRDSQDHSKSFSCGNQKRQGQQSVQEKFKAGKSINLPPVDTTSQSSKSCMAVDLLQLAKTFSKRNEMKNGIRRPSKCSGVSEDILGQRSERDGAQNKNRFWNSICSAPDVSFKQKRNGVQSAARDQSSTSHHLQLEDGSNAFASSWPMAPTHTSNKQSSFLPKIAAFPCNKGQRRRTNKETEEQKIFTKPAVPKDNADTIRGDFAKFNQSRSFRMRQMPIHTPKQEPLKTNCLQPKEGNHQEIDTANNQPNRNQENQNITKDKQPSLEVAKHKLVDRLMPRTTESTDSELTNVTEESLSDDFHGANQPDYEDDYMDELDRKCIKWLEDVARERLQNPDKVFLPHLLMS</sequence>
<evidence type="ECO:0000256" key="1">
    <source>
        <dbReference type="SAM" id="MobiDB-lite"/>
    </source>
</evidence>
<accession>A0ABP0F8S7</accession>
<reference evidence="2 3" key="1">
    <citation type="submission" date="2024-02" db="EMBL/GenBank/DDBJ databases">
        <authorList>
            <person name="Daric V."/>
            <person name="Darras S."/>
        </authorList>
    </citation>
    <scope>NUCLEOTIDE SEQUENCE [LARGE SCALE GENOMIC DNA]</scope>
</reference>
<feature type="compositionally biased region" description="Low complexity" evidence="1">
    <location>
        <begin position="268"/>
        <end position="279"/>
    </location>
</feature>
<feature type="compositionally biased region" description="Polar residues" evidence="1">
    <location>
        <begin position="305"/>
        <end position="317"/>
    </location>
</feature>
<feature type="compositionally biased region" description="Polar residues" evidence="1">
    <location>
        <begin position="31"/>
        <end position="46"/>
    </location>
</feature>
<evidence type="ECO:0000313" key="2">
    <source>
        <dbReference type="EMBL" id="CAK8676105.1"/>
    </source>
</evidence>
<evidence type="ECO:0000313" key="3">
    <source>
        <dbReference type="Proteomes" id="UP001642483"/>
    </source>
</evidence>
<feature type="region of interest" description="Disordered" evidence="1">
    <location>
        <begin position="162"/>
        <end position="204"/>
    </location>
</feature>
<feature type="region of interest" description="Disordered" evidence="1">
    <location>
        <begin position="261"/>
        <end position="284"/>
    </location>
</feature>
<feature type="region of interest" description="Disordered" evidence="1">
    <location>
        <begin position="305"/>
        <end position="329"/>
    </location>
</feature>
<feature type="region of interest" description="Disordered" evidence="1">
    <location>
        <begin position="27"/>
        <end position="63"/>
    </location>
</feature>
<name>A0ABP0F8S7_CLALP</name>
<protein>
    <submittedName>
        <fullName evidence="2">Uncharacterized protein</fullName>
    </submittedName>
</protein>
<proteinExistence type="predicted"/>
<gene>
    <name evidence="2" type="ORF">CVLEPA_LOCUS5595</name>
</gene>
<organism evidence="2 3">
    <name type="scientific">Clavelina lepadiformis</name>
    <name type="common">Light-bulb sea squirt</name>
    <name type="synonym">Ascidia lepadiformis</name>
    <dbReference type="NCBI Taxonomy" id="159417"/>
    <lineage>
        <taxon>Eukaryota</taxon>
        <taxon>Metazoa</taxon>
        <taxon>Chordata</taxon>
        <taxon>Tunicata</taxon>
        <taxon>Ascidiacea</taxon>
        <taxon>Aplousobranchia</taxon>
        <taxon>Clavelinidae</taxon>
        <taxon>Clavelina</taxon>
    </lineage>
</organism>
<feature type="compositionally biased region" description="Polar residues" evidence="1">
    <location>
        <begin position="172"/>
        <end position="181"/>
    </location>
</feature>
<dbReference type="Proteomes" id="UP001642483">
    <property type="component" value="Unassembled WGS sequence"/>
</dbReference>